<name>A0A8S1PXJ2_9CILI</name>
<gene>
    <name evidence="1" type="ORF">PSON_ATCC_30995.1.T0900033</name>
</gene>
<dbReference type="EMBL" id="CAJJDN010000090">
    <property type="protein sequence ID" value="CAD8107925.1"/>
    <property type="molecule type" value="Genomic_DNA"/>
</dbReference>
<evidence type="ECO:0000313" key="2">
    <source>
        <dbReference type="Proteomes" id="UP000692954"/>
    </source>
</evidence>
<protein>
    <submittedName>
        <fullName evidence="1">Uncharacterized protein</fullName>
    </submittedName>
</protein>
<keyword evidence="2" id="KW-1185">Reference proteome</keyword>
<sequence length="186" mass="21601">MQTVPLNKYPSQHQVHTVVEVHISQLLEQLSHLYVDVFMIYAYQHQQVGITQLVVSTQEVQFVLVDEQLAQGLVHQKQAFEFRQYPSQHFVQTVADVHVSQLLEQAKHINVEVFIPIPDLQLQEGGDQFIVSIQLVQFDVEFSQFQHGLSQAQQFKSLKQQPDMHEQQTIKHLHGLEQELANFQIQ</sequence>
<dbReference type="AlphaFoldDB" id="A0A8S1PXJ2"/>
<organism evidence="1 2">
    <name type="scientific">Paramecium sonneborni</name>
    <dbReference type="NCBI Taxonomy" id="65129"/>
    <lineage>
        <taxon>Eukaryota</taxon>
        <taxon>Sar</taxon>
        <taxon>Alveolata</taxon>
        <taxon>Ciliophora</taxon>
        <taxon>Intramacronucleata</taxon>
        <taxon>Oligohymenophorea</taxon>
        <taxon>Peniculida</taxon>
        <taxon>Parameciidae</taxon>
        <taxon>Paramecium</taxon>
    </lineage>
</organism>
<evidence type="ECO:0000313" key="1">
    <source>
        <dbReference type="EMBL" id="CAD8107925.1"/>
    </source>
</evidence>
<accession>A0A8S1PXJ2</accession>
<proteinExistence type="predicted"/>
<dbReference type="Proteomes" id="UP000692954">
    <property type="component" value="Unassembled WGS sequence"/>
</dbReference>
<comment type="caution">
    <text evidence="1">The sequence shown here is derived from an EMBL/GenBank/DDBJ whole genome shotgun (WGS) entry which is preliminary data.</text>
</comment>
<reference evidence="1" key="1">
    <citation type="submission" date="2021-01" db="EMBL/GenBank/DDBJ databases">
        <authorList>
            <consortium name="Genoscope - CEA"/>
            <person name="William W."/>
        </authorList>
    </citation>
    <scope>NUCLEOTIDE SEQUENCE</scope>
</reference>